<keyword evidence="4" id="KW-1185">Reference proteome</keyword>
<organism evidence="3 4">
    <name type="scientific">Pantoea trifolii</name>
    <dbReference type="NCBI Taxonomy" id="2968030"/>
    <lineage>
        <taxon>Bacteria</taxon>
        <taxon>Pseudomonadati</taxon>
        <taxon>Pseudomonadota</taxon>
        <taxon>Gammaproteobacteria</taxon>
        <taxon>Enterobacterales</taxon>
        <taxon>Erwiniaceae</taxon>
        <taxon>Pantoea</taxon>
    </lineage>
</organism>
<evidence type="ECO:0000256" key="1">
    <source>
        <dbReference type="ARBA" id="ARBA00001917"/>
    </source>
</evidence>
<dbReference type="Gene3D" id="3.20.20.70">
    <property type="entry name" value="Aldolase class I"/>
    <property type="match status" value="1"/>
</dbReference>
<feature type="domain" description="FMN-dependent dehydrogenase" evidence="2">
    <location>
        <begin position="17"/>
        <end position="76"/>
    </location>
</feature>
<dbReference type="InterPro" id="IPR000262">
    <property type="entry name" value="FMN-dep_DH"/>
</dbReference>
<sequence>MNGDLPYVYFALTLPNKAIALGAKACFIGRPFNYACAVGGLAGVNLAIDLITSEVSRDLGMLGAASLADLGEKHLRWVG</sequence>
<gene>
    <name evidence="3" type="ORF">NQH49_21325</name>
</gene>
<proteinExistence type="predicted"/>
<comment type="cofactor">
    <cofactor evidence="1">
        <name>FMN</name>
        <dbReference type="ChEBI" id="CHEBI:58210"/>
    </cofactor>
</comment>
<evidence type="ECO:0000313" key="3">
    <source>
        <dbReference type="EMBL" id="MCQ8230003.1"/>
    </source>
</evidence>
<name>A0ABT1VR23_9GAMM</name>
<reference evidence="3 4" key="1">
    <citation type="submission" date="2022-07" db="EMBL/GenBank/DDBJ databases">
        <title>Pantoea trifolii sp. nov. isolated from root nodules of Trifolium rubens.</title>
        <authorList>
            <person name="Kalita M."/>
            <person name="Wdowiak-Wrobel S."/>
            <person name="Marek-Kozaczuk M."/>
            <person name="Palusinska-Szysz M."/>
            <person name="Sokolowski W."/>
            <person name="Coutinho T."/>
            <person name="Hlahane L."/>
        </authorList>
    </citation>
    <scope>NUCLEOTIDE SEQUENCE [LARGE SCALE GENOMIC DNA]</scope>
    <source>
        <strain evidence="3 4">MMK2</strain>
    </source>
</reference>
<dbReference type="InterPro" id="IPR013785">
    <property type="entry name" value="Aldolase_TIM"/>
</dbReference>
<dbReference type="EMBL" id="JANIET010000002">
    <property type="protein sequence ID" value="MCQ8230003.1"/>
    <property type="molecule type" value="Genomic_DNA"/>
</dbReference>
<evidence type="ECO:0000313" key="4">
    <source>
        <dbReference type="Proteomes" id="UP001300015"/>
    </source>
</evidence>
<dbReference type="SUPFAM" id="SSF51395">
    <property type="entry name" value="FMN-linked oxidoreductases"/>
    <property type="match status" value="1"/>
</dbReference>
<protein>
    <submittedName>
        <fullName evidence="3">Alpha-hydroxy-acid oxidizing protein</fullName>
    </submittedName>
</protein>
<accession>A0ABT1VR23</accession>
<dbReference type="Pfam" id="PF01070">
    <property type="entry name" value="FMN_dh"/>
    <property type="match status" value="1"/>
</dbReference>
<dbReference type="Proteomes" id="UP001300015">
    <property type="component" value="Unassembled WGS sequence"/>
</dbReference>
<evidence type="ECO:0000259" key="2">
    <source>
        <dbReference type="Pfam" id="PF01070"/>
    </source>
</evidence>
<dbReference type="RefSeq" id="WP_256698738.1">
    <property type="nucleotide sequence ID" value="NZ_JANIES010000002.1"/>
</dbReference>
<comment type="caution">
    <text evidence="3">The sequence shown here is derived from an EMBL/GenBank/DDBJ whole genome shotgun (WGS) entry which is preliminary data.</text>
</comment>